<dbReference type="Proteomes" id="UP001205105">
    <property type="component" value="Unassembled WGS sequence"/>
</dbReference>
<keyword evidence="6" id="KW-1185">Reference proteome</keyword>
<evidence type="ECO:0000313" key="5">
    <source>
        <dbReference type="EMBL" id="KAI7845052.1"/>
    </source>
</evidence>
<dbReference type="Pfam" id="PF04577">
    <property type="entry name" value="Glyco_transf_61"/>
    <property type="match status" value="1"/>
</dbReference>
<keyword evidence="3" id="KW-0325">Glycoprotein</keyword>
<evidence type="ECO:0000313" key="6">
    <source>
        <dbReference type="Proteomes" id="UP001205105"/>
    </source>
</evidence>
<dbReference type="EMBL" id="JADXDR010000022">
    <property type="protein sequence ID" value="KAI7845052.1"/>
    <property type="molecule type" value="Genomic_DNA"/>
</dbReference>
<name>A0AAD5DWQ7_9CHLO</name>
<evidence type="ECO:0000256" key="1">
    <source>
        <dbReference type="ARBA" id="ARBA00022676"/>
    </source>
</evidence>
<dbReference type="InterPro" id="IPR049625">
    <property type="entry name" value="Glyco_transf_61_cat"/>
</dbReference>
<keyword evidence="2" id="KW-0808">Transferase</keyword>
<comment type="caution">
    <text evidence="5">The sequence shown here is derived from an EMBL/GenBank/DDBJ whole genome shotgun (WGS) entry which is preliminary data.</text>
</comment>
<gene>
    <name evidence="5" type="ORF">COHA_001417</name>
</gene>
<organism evidence="5 6">
    <name type="scientific">Chlorella ohadii</name>
    <dbReference type="NCBI Taxonomy" id="2649997"/>
    <lineage>
        <taxon>Eukaryota</taxon>
        <taxon>Viridiplantae</taxon>
        <taxon>Chlorophyta</taxon>
        <taxon>core chlorophytes</taxon>
        <taxon>Trebouxiophyceae</taxon>
        <taxon>Chlorellales</taxon>
        <taxon>Chlorellaceae</taxon>
        <taxon>Chlorella clade</taxon>
        <taxon>Chlorella</taxon>
    </lineage>
</organism>
<protein>
    <recommendedName>
        <fullName evidence="4">Glycosyltransferase 61 catalytic domain-containing protein</fullName>
    </recommendedName>
</protein>
<dbReference type="GO" id="GO:0005794">
    <property type="term" value="C:Golgi apparatus"/>
    <property type="evidence" value="ECO:0007669"/>
    <property type="project" value="UniProtKB-ARBA"/>
</dbReference>
<dbReference type="AlphaFoldDB" id="A0AAD5DWQ7"/>
<sequence length="512" mass="54866">MNSSSPGTAPYEIAPTPDYRKYIFLHRGSNARDYRYGNPPIRVRPASSQEGTAYLAQPAFSSCTVPIIWYPMWLANLAHFFRDNAAKLYGVLRHTPWAEHAKFVLVTAEGHAAPGMNYDVLQPLTRQRVETWADFSARLPSQQAPGGSGYQPAAWAVPSAIADSGLPLSFEGGPQRCFRSLFVCHDGVNISSHGWPLHLMGQRLVEHYSGQVAELEESAAGGAARQTAAAAAAAAAAGQAEPQAPSPAARLAAAQAAMQAAEAAALAATPDSPPLPGNSSSGSAEVLLRVVFHRRSSPDRQLVNATELIQACNGWRHTAPDGRRLRAVCWEAEPTDLLSGIAAAQAADVFVGVHGANMGNGWLMRPGSSMIELQPYGFDEGPAHLQYPLFNFEDAESQVLWWVISICDPAAWTPGKAEAAGQAATWRLAKNRNLIVSWRALEVALRTAVDAGGDMAAYRQQRWKQGKWWWWLGPGGTMQLAGKGRFTQMRCPPSMTGGDASPAAGAAAEAAH</sequence>
<accession>A0AAD5DWQ7</accession>
<dbReference type="PANTHER" id="PTHR20961">
    <property type="entry name" value="GLYCOSYLTRANSFERASE"/>
    <property type="match status" value="1"/>
</dbReference>
<dbReference type="PANTHER" id="PTHR20961:SF124">
    <property type="entry name" value="GLYCOSYLTRANSFERASE"/>
    <property type="match status" value="1"/>
</dbReference>
<proteinExistence type="predicted"/>
<feature type="domain" description="Glycosyltransferase 61 catalytic" evidence="4">
    <location>
        <begin position="253"/>
        <end position="371"/>
    </location>
</feature>
<keyword evidence="1" id="KW-0328">Glycosyltransferase</keyword>
<evidence type="ECO:0000256" key="2">
    <source>
        <dbReference type="ARBA" id="ARBA00022679"/>
    </source>
</evidence>
<reference evidence="5" key="1">
    <citation type="submission" date="2020-11" db="EMBL/GenBank/DDBJ databases">
        <title>Chlorella ohadii genome sequencing and assembly.</title>
        <authorList>
            <person name="Murik O."/>
            <person name="Treves H."/>
            <person name="Kedem I."/>
            <person name="Shotland Y."/>
            <person name="Kaplan A."/>
        </authorList>
    </citation>
    <scope>NUCLEOTIDE SEQUENCE</scope>
    <source>
        <strain evidence="5">1</strain>
    </source>
</reference>
<evidence type="ECO:0000256" key="3">
    <source>
        <dbReference type="ARBA" id="ARBA00023180"/>
    </source>
</evidence>
<dbReference type="GO" id="GO:0016763">
    <property type="term" value="F:pentosyltransferase activity"/>
    <property type="evidence" value="ECO:0007669"/>
    <property type="project" value="UniProtKB-ARBA"/>
</dbReference>
<dbReference type="InterPro" id="IPR007657">
    <property type="entry name" value="Glycosyltransferase_61"/>
</dbReference>
<evidence type="ECO:0000259" key="4">
    <source>
        <dbReference type="Pfam" id="PF04577"/>
    </source>
</evidence>